<keyword evidence="3" id="KW-1185">Reference proteome</keyword>
<feature type="region of interest" description="Disordered" evidence="1">
    <location>
        <begin position="50"/>
        <end position="88"/>
    </location>
</feature>
<dbReference type="EMBL" id="CAJGYM010000023">
    <property type="protein sequence ID" value="CAD6191753.1"/>
    <property type="molecule type" value="Genomic_DNA"/>
</dbReference>
<organism evidence="2 3">
    <name type="scientific">Caenorhabditis auriculariae</name>
    <dbReference type="NCBI Taxonomy" id="2777116"/>
    <lineage>
        <taxon>Eukaryota</taxon>
        <taxon>Metazoa</taxon>
        <taxon>Ecdysozoa</taxon>
        <taxon>Nematoda</taxon>
        <taxon>Chromadorea</taxon>
        <taxon>Rhabditida</taxon>
        <taxon>Rhabditina</taxon>
        <taxon>Rhabditomorpha</taxon>
        <taxon>Rhabditoidea</taxon>
        <taxon>Rhabditidae</taxon>
        <taxon>Peloderinae</taxon>
        <taxon>Caenorhabditis</taxon>
    </lineage>
</organism>
<name>A0A8S1H7U9_9PELO</name>
<evidence type="ECO:0000313" key="3">
    <source>
        <dbReference type="Proteomes" id="UP000835052"/>
    </source>
</evidence>
<gene>
    <name evidence="2" type="ORF">CAUJ_LOCUS7672</name>
</gene>
<evidence type="ECO:0000256" key="1">
    <source>
        <dbReference type="SAM" id="MobiDB-lite"/>
    </source>
</evidence>
<evidence type="ECO:0000313" key="2">
    <source>
        <dbReference type="EMBL" id="CAD6191753.1"/>
    </source>
</evidence>
<feature type="compositionally biased region" description="Polar residues" evidence="1">
    <location>
        <begin position="50"/>
        <end position="68"/>
    </location>
</feature>
<proteinExistence type="predicted"/>
<comment type="caution">
    <text evidence="2">The sequence shown here is derived from an EMBL/GenBank/DDBJ whole genome shotgun (WGS) entry which is preliminary data.</text>
</comment>
<accession>A0A8S1H7U9</accession>
<protein>
    <submittedName>
        <fullName evidence="2">Uncharacterized protein</fullName>
    </submittedName>
</protein>
<dbReference type="AlphaFoldDB" id="A0A8S1H7U9"/>
<sequence length="158" mass="17564">MNTLSLVSSSFRVKSSLEVVALILRLPPRAESPGSNTSVEKTPNNLLNLQTPQKETDQPITRPSSPLNDPNFKPHLLDSRRRRRTSCMLQRCGKPSQIYQEGRPAEVAELLSAMGARQTVVFEPSVLDTNHVDTLQLHPSCPTHSQHVFETADQTPNT</sequence>
<reference evidence="2" key="1">
    <citation type="submission" date="2020-10" db="EMBL/GenBank/DDBJ databases">
        <authorList>
            <person name="Kikuchi T."/>
        </authorList>
    </citation>
    <scope>NUCLEOTIDE SEQUENCE</scope>
    <source>
        <strain evidence="2">NKZ352</strain>
    </source>
</reference>
<dbReference type="Proteomes" id="UP000835052">
    <property type="component" value="Unassembled WGS sequence"/>
</dbReference>